<evidence type="ECO:0000256" key="12">
    <source>
        <dbReference type="ARBA" id="ARBA00048366"/>
    </source>
</evidence>
<dbReference type="InterPro" id="IPR005145">
    <property type="entry name" value="Sua5_C"/>
</dbReference>
<protein>
    <recommendedName>
        <fullName evidence="4 13">Threonylcarbamoyl-AMP synthase</fullName>
        <shortName evidence="13">TC-AMP synthase</shortName>
        <ecNumber evidence="3 13">2.7.7.87</ecNumber>
    </recommendedName>
    <alternativeName>
        <fullName evidence="11 13">L-threonylcarbamoyladenylate synthase</fullName>
    </alternativeName>
</protein>
<dbReference type="Gene3D" id="3.90.870.10">
    <property type="entry name" value="DHBP synthase"/>
    <property type="match status" value="1"/>
</dbReference>
<keyword evidence="9 13" id="KW-0547">Nucleotide-binding</keyword>
<dbReference type="PANTHER" id="PTHR17490">
    <property type="entry name" value="SUA5"/>
    <property type="match status" value="1"/>
</dbReference>
<feature type="binding site" evidence="14">
    <location>
        <position position="142"/>
    </location>
    <ligand>
        <name>L-threonine</name>
        <dbReference type="ChEBI" id="CHEBI:57926"/>
    </ligand>
</feature>
<dbReference type="OrthoDB" id="9814580at2"/>
<dbReference type="EMBL" id="PKGY01000001">
    <property type="protein sequence ID" value="PKZ23075.1"/>
    <property type="molecule type" value="Genomic_DNA"/>
</dbReference>
<dbReference type="InterPro" id="IPR010923">
    <property type="entry name" value="T(6)A37_SUA5"/>
</dbReference>
<dbReference type="RefSeq" id="WP_067971526.1">
    <property type="nucleotide sequence ID" value="NZ_CAJHKM010000003.1"/>
</dbReference>
<feature type="binding site" evidence="14">
    <location>
        <position position="116"/>
    </location>
    <ligand>
        <name>ATP</name>
        <dbReference type="ChEBI" id="CHEBI:30616"/>
    </ligand>
</feature>
<evidence type="ECO:0000256" key="11">
    <source>
        <dbReference type="ARBA" id="ARBA00029774"/>
    </source>
</evidence>
<dbReference type="GO" id="GO:0061710">
    <property type="term" value="F:L-threonylcarbamoyladenylate synthase"/>
    <property type="evidence" value="ECO:0007669"/>
    <property type="project" value="UniProtKB-EC"/>
</dbReference>
<evidence type="ECO:0000256" key="2">
    <source>
        <dbReference type="ARBA" id="ARBA00007663"/>
    </source>
</evidence>
<comment type="similarity">
    <text evidence="2 13">Belongs to the SUA5 family.</text>
</comment>
<dbReference type="Pfam" id="PF01300">
    <property type="entry name" value="Sua5_yciO_yrdC"/>
    <property type="match status" value="1"/>
</dbReference>
<dbReference type="PIRSF" id="PIRSF004930">
    <property type="entry name" value="Tln_factor_SUA5"/>
    <property type="match status" value="1"/>
</dbReference>
<dbReference type="GO" id="GO:0005737">
    <property type="term" value="C:cytoplasm"/>
    <property type="evidence" value="ECO:0007669"/>
    <property type="project" value="UniProtKB-SubCell"/>
</dbReference>
<dbReference type="GO" id="GO:0003725">
    <property type="term" value="F:double-stranded RNA binding"/>
    <property type="evidence" value="ECO:0007669"/>
    <property type="project" value="UniProtKB-UniRule"/>
</dbReference>
<dbReference type="SUPFAM" id="SSF55821">
    <property type="entry name" value="YrdC/RibB"/>
    <property type="match status" value="1"/>
</dbReference>
<dbReference type="Proteomes" id="UP000069912">
    <property type="component" value="Chromosome"/>
</dbReference>
<dbReference type="GO" id="GO:0005524">
    <property type="term" value="F:ATP binding"/>
    <property type="evidence" value="ECO:0007669"/>
    <property type="project" value="UniProtKB-UniRule"/>
</dbReference>
<keyword evidence="7 13" id="KW-0819">tRNA processing</keyword>
<accession>A0A109RCS5</accession>
<evidence type="ECO:0000256" key="4">
    <source>
        <dbReference type="ARBA" id="ARBA00015492"/>
    </source>
</evidence>
<dbReference type="GO" id="GO:0000049">
    <property type="term" value="F:tRNA binding"/>
    <property type="evidence" value="ECO:0007669"/>
    <property type="project" value="TreeGrafter"/>
</dbReference>
<evidence type="ECO:0000256" key="6">
    <source>
        <dbReference type="ARBA" id="ARBA00022679"/>
    </source>
</evidence>
<evidence type="ECO:0000256" key="1">
    <source>
        <dbReference type="ARBA" id="ARBA00004496"/>
    </source>
</evidence>
<feature type="binding site" evidence="14">
    <location>
        <position position="61"/>
    </location>
    <ligand>
        <name>L-threonine</name>
        <dbReference type="ChEBI" id="CHEBI:57926"/>
    </ligand>
</feature>
<proteinExistence type="inferred from homology"/>
<evidence type="ECO:0000313" key="19">
    <source>
        <dbReference type="Proteomes" id="UP000234239"/>
    </source>
</evidence>
<dbReference type="GO" id="GO:0008033">
    <property type="term" value="P:tRNA processing"/>
    <property type="evidence" value="ECO:0007669"/>
    <property type="project" value="UniProtKB-KW"/>
</dbReference>
<comment type="subcellular location">
    <subcellularLocation>
        <location evidence="1 13">Cytoplasm</location>
    </subcellularLocation>
</comment>
<feature type="binding site" evidence="14">
    <location>
        <position position="56"/>
    </location>
    <ligand>
        <name>ATP</name>
        <dbReference type="ChEBI" id="CHEBI:30616"/>
    </ligand>
</feature>
<reference evidence="18" key="2">
    <citation type="submission" date="2016-01" db="EMBL/GenBank/DDBJ databases">
        <title>Six Aerococcus type strain genome sequencing and assembly using PacBio and Illumina Hiseq.</title>
        <authorList>
            <person name="Carkaci D."/>
            <person name="Dargis R."/>
            <person name="Nielsen X.C."/>
            <person name="Skovgaard O."/>
            <person name="Fuursted K."/>
            <person name="Christensen J.J."/>
        </authorList>
    </citation>
    <scope>NUCLEOTIDE SEQUENCE [LARGE SCALE GENOMIC DNA]</scope>
    <source>
        <strain evidence="18">CCUG43001</strain>
    </source>
</reference>
<dbReference type="GO" id="GO:0006450">
    <property type="term" value="P:regulation of translational fidelity"/>
    <property type="evidence" value="ECO:0007669"/>
    <property type="project" value="TreeGrafter"/>
</dbReference>
<dbReference type="FunFam" id="3.90.870.10:FF:000009">
    <property type="entry name" value="Threonylcarbamoyl-AMP synthase, putative"/>
    <property type="match status" value="1"/>
</dbReference>
<dbReference type="InterPro" id="IPR006070">
    <property type="entry name" value="Sua5-like_dom"/>
</dbReference>
<feature type="binding site" evidence="14">
    <location>
        <position position="237"/>
    </location>
    <ligand>
        <name>ATP</name>
        <dbReference type="ChEBI" id="CHEBI:30616"/>
    </ligand>
</feature>
<evidence type="ECO:0000256" key="10">
    <source>
        <dbReference type="ARBA" id="ARBA00022840"/>
    </source>
</evidence>
<keyword evidence="6 13" id="KW-0808">Transferase</keyword>
<comment type="catalytic activity">
    <reaction evidence="12 13">
        <text>L-threonine + hydrogencarbonate + ATP = L-threonylcarbamoyladenylate + diphosphate + H2O</text>
        <dbReference type="Rhea" id="RHEA:36407"/>
        <dbReference type="ChEBI" id="CHEBI:15377"/>
        <dbReference type="ChEBI" id="CHEBI:17544"/>
        <dbReference type="ChEBI" id="CHEBI:30616"/>
        <dbReference type="ChEBI" id="CHEBI:33019"/>
        <dbReference type="ChEBI" id="CHEBI:57926"/>
        <dbReference type="ChEBI" id="CHEBI:73682"/>
        <dbReference type="EC" id="2.7.7.87"/>
    </reaction>
</comment>
<dbReference type="KEGG" id="asan:AWM72_00315"/>
<evidence type="ECO:0000256" key="7">
    <source>
        <dbReference type="ARBA" id="ARBA00022694"/>
    </source>
</evidence>
<dbReference type="EC" id="2.7.7.87" evidence="3 13"/>
<evidence type="ECO:0000256" key="14">
    <source>
        <dbReference type="PIRSR" id="PIRSR004930-1"/>
    </source>
</evidence>
<evidence type="ECO:0000256" key="8">
    <source>
        <dbReference type="ARBA" id="ARBA00022695"/>
    </source>
</evidence>
<keyword evidence="18" id="KW-1185">Reference proteome</keyword>
<evidence type="ECO:0000256" key="3">
    <source>
        <dbReference type="ARBA" id="ARBA00012584"/>
    </source>
</evidence>
<dbReference type="PANTHER" id="PTHR17490:SF16">
    <property type="entry name" value="THREONYLCARBAMOYL-AMP SYNTHASE"/>
    <property type="match status" value="1"/>
</dbReference>
<evidence type="ECO:0000313" key="17">
    <source>
        <dbReference type="EMBL" id="PKZ23075.1"/>
    </source>
</evidence>
<evidence type="ECO:0000313" key="16">
    <source>
        <dbReference type="EMBL" id="AMB93321.1"/>
    </source>
</evidence>
<keyword evidence="8 13" id="KW-0548">Nucleotidyltransferase</keyword>
<gene>
    <name evidence="16" type="ORF">AWM72_00315</name>
    <name evidence="17" type="ORF">CYJ28_00535</name>
</gene>
<dbReference type="PROSITE" id="PS51163">
    <property type="entry name" value="YRDC"/>
    <property type="match status" value="1"/>
</dbReference>
<reference evidence="17 19" key="3">
    <citation type="submission" date="2017-12" db="EMBL/GenBank/DDBJ databases">
        <title>Phylogenetic diversity of female urinary microbiome.</title>
        <authorList>
            <person name="Thomas-White K."/>
            <person name="Wolfe A.J."/>
        </authorList>
    </citation>
    <scope>NUCLEOTIDE SEQUENCE [LARGE SCALE GENOMIC DNA]</scope>
    <source>
        <strain evidence="17 19">UMB0139</strain>
    </source>
</reference>
<evidence type="ECO:0000259" key="15">
    <source>
        <dbReference type="PROSITE" id="PS51163"/>
    </source>
</evidence>
<feature type="binding site" evidence="14">
    <location>
        <position position="180"/>
    </location>
    <ligand>
        <name>L-threonine</name>
        <dbReference type="ChEBI" id="CHEBI:57926"/>
    </ligand>
</feature>
<dbReference type="EMBL" id="CP014160">
    <property type="protein sequence ID" value="AMB93321.1"/>
    <property type="molecule type" value="Genomic_DNA"/>
</dbReference>
<sequence length="338" mass="36808">MTEIYQADRIEEAAQALRDGQLVAFPTETVFGLGAIASNDQAVQAVYQVKGRPSDNPLIVHLAHKEDLFDYVKDLTPDQRSWVKKLQDAFWPGPLTLILPVKEDVFAPTVTGGLDTVGLRMPDHPLTLQLIEAVGFPLVGPSANLSGKPSPTKLDHVRHDFDGKIAGILASQPTRIGVESTVLDLSDPRGLFILRPGHIARGEIEAVLDGPEVSYPDQLRVEADQQPKAPGMKYRHYSPHETVYAVTADRMAEVIQAHADQAIFCAGREACLAGLPAVAQTYSLGPDLKTATQRLFDALRGADDCSDIDLILVEWIDEGEASAGYQNRLLKASVQVFD</sequence>
<evidence type="ECO:0000256" key="9">
    <source>
        <dbReference type="ARBA" id="ARBA00022741"/>
    </source>
</evidence>
<reference evidence="16 18" key="1">
    <citation type="journal article" date="2016" name="Genome Announc.">
        <title>Complete Genome Sequences of Aerococcus christensenii CCUG 28831T, Aerococcus sanguinicola CCUG 43001T, Aerococcus urinae CCUG 36881T, Aerococcus urinaeequi CCUG 28094T, Aerococcus urinaehominis CCUG 42038 BT, and Aerococcus viridans CCUG 4311T.</title>
        <authorList>
            <person name="Carkaci D."/>
            <person name="Dargis R."/>
            <person name="Nielsen X.C."/>
            <person name="Skovgaard O."/>
            <person name="Fuursted K."/>
            <person name="Christensen J.J."/>
        </authorList>
    </citation>
    <scope>NUCLEOTIDE SEQUENCE [LARGE SCALE GENOMIC DNA]</scope>
    <source>
        <strain evidence="16 18">CCUG43001</strain>
    </source>
</reference>
<name>A0A109RCS5_9LACT</name>
<evidence type="ECO:0000256" key="13">
    <source>
        <dbReference type="PIRNR" id="PIRNR004930"/>
    </source>
</evidence>
<dbReference type="InterPro" id="IPR017945">
    <property type="entry name" value="DHBP_synth_RibB-like_a/b_dom"/>
</dbReference>
<feature type="binding site" evidence="14">
    <location>
        <position position="120"/>
    </location>
    <ligand>
        <name>L-threonine</name>
        <dbReference type="ChEBI" id="CHEBI:57926"/>
    </ligand>
</feature>
<feature type="binding site" evidence="14">
    <location>
        <position position="150"/>
    </location>
    <ligand>
        <name>ATP</name>
        <dbReference type="ChEBI" id="CHEBI:30616"/>
    </ligand>
</feature>
<dbReference type="GeneID" id="92902516"/>
<dbReference type="Pfam" id="PF03481">
    <property type="entry name" value="Sua5_C"/>
    <property type="match status" value="1"/>
</dbReference>
<dbReference type="Proteomes" id="UP000234239">
    <property type="component" value="Unassembled WGS sequence"/>
</dbReference>
<dbReference type="AlphaFoldDB" id="A0A109RCS5"/>
<feature type="binding site" evidence="14">
    <location>
        <position position="29"/>
    </location>
    <ligand>
        <name>L-threonine</name>
        <dbReference type="ChEBI" id="CHEBI:57926"/>
    </ligand>
</feature>
<dbReference type="InterPro" id="IPR050156">
    <property type="entry name" value="TC-AMP_synthase_SUA5"/>
</dbReference>
<feature type="domain" description="YrdC-like" evidence="15">
    <location>
        <begin position="7"/>
        <end position="199"/>
    </location>
</feature>
<evidence type="ECO:0000313" key="18">
    <source>
        <dbReference type="Proteomes" id="UP000069912"/>
    </source>
</evidence>
<evidence type="ECO:0000256" key="5">
    <source>
        <dbReference type="ARBA" id="ARBA00022490"/>
    </source>
</evidence>
<dbReference type="NCBIfam" id="TIGR00057">
    <property type="entry name" value="L-threonylcarbamoyladenylate synthase"/>
    <property type="match status" value="1"/>
</dbReference>
<feature type="binding site" evidence="14">
    <location>
        <position position="52"/>
    </location>
    <ligand>
        <name>ATP</name>
        <dbReference type="ChEBI" id="CHEBI:30616"/>
    </ligand>
</feature>
<keyword evidence="5 13" id="KW-0963">Cytoplasm</keyword>
<dbReference type="Gene3D" id="3.40.50.11030">
    <property type="entry name" value="Threonylcarbamoyl-AMP synthase, C-terminal domain"/>
    <property type="match status" value="1"/>
</dbReference>
<dbReference type="InterPro" id="IPR038385">
    <property type="entry name" value="Sua5/YwlC_C"/>
</dbReference>
<comment type="function">
    <text evidence="13">Required for the formation of a threonylcarbamoyl group on adenosine at position 37 (t(6)A37) in tRNAs that read codons beginning with adenine.</text>
</comment>
<organism evidence="16 18">
    <name type="scientific">Aerococcus sanguinicola</name>
    <dbReference type="NCBI Taxonomy" id="119206"/>
    <lineage>
        <taxon>Bacteria</taxon>
        <taxon>Bacillati</taxon>
        <taxon>Bacillota</taxon>
        <taxon>Bacilli</taxon>
        <taxon>Lactobacillales</taxon>
        <taxon>Aerococcaceae</taxon>
        <taxon>Aerococcus</taxon>
    </lineage>
</organism>
<feature type="binding site" evidence="14">
    <location>
        <position position="195"/>
    </location>
    <ligand>
        <name>ATP</name>
        <dbReference type="ChEBI" id="CHEBI:30616"/>
    </ligand>
</feature>
<keyword evidence="10 13" id="KW-0067">ATP-binding</keyword>